<evidence type="ECO:0000256" key="1">
    <source>
        <dbReference type="SAM" id="Coils"/>
    </source>
</evidence>
<dbReference type="Proteomes" id="UP001152797">
    <property type="component" value="Unassembled WGS sequence"/>
</dbReference>
<protein>
    <submittedName>
        <fullName evidence="3">Uncharacterized protein</fullName>
    </submittedName>
</protein>
<comment type="caution">
    <text evidence="3">The sequence shown here is derived from an EMBL/GenBank/DDBJ whole genome shotgun (WGS) entry which is preliminary data.</text>
</comment>
<evidence type="ECO:0000256" key="2">
    <source>
        <dbReference type="SAM" id="MobiDB-lite"/>
    </source>
</evidence>
<reference evidence="4 5" key="2">
    <citation type="submission" date="2024-05" db="EMBL/GenBank/DDBJ databases">
        <authorList>
            <person name="Chen Y."/>
            <person name="Shah S."/>
            <person name="Dougan E. K."/>
            <person name="Thang M."/>
            <person name="Chan C."/>
        </authorList>
    </citation>
    <scope>NUCLEOTIDE SEQUENCE [LARGE SCALE GENOMIC DNA]</scope>
</reference>
<evidence type="ECO:0000313" key="4">
    <source>
        <dbReference type="EMBL" id="CAL4793140.1"/>
    </source>
</evidence>
<organism evidence="3">
    <name type="scientific">Cladocopium goreaui</name>
    <dbReference type="NCBI Taxonomy" id="2562237"/>
    <lineage>
        <taxon>Eukaryota</taxon>
        <taxon>Sar</taxon>
        <taxon>Alveolata</taxon>
        <taxon>Dinophyceae</taxon>
        <taxon>Suessiales</taxon>
        <taxon>Symbiodiniaceae</taxon>
        <taxon>Cladocopium</taxon>
    </lineage>
</organism>
<feature type="coiled-coil region" evidence="1">
    <location>
        <begin position="84"/>
        <end position="111"/>
    </location>
</feature>
<reference evidence="3" key="1">
    <citation type="submission" date="2022-10" db="EMBL/GenBank/DDBJ databases">
        <authorList>
            <person name="Chen Y."/>
            <person name="Dougan E. K."/>
            <person name="Chan C."/>
            <person name="Rhodes N."/>
            <person name="Thang M."/>
        </authorList>
    </citation>
    <scope>NUCLEOTIDE SEQUENCE</scope>
</reference>
<evidence type="ECO:0000313" key="3">
    <source>
        <dbReference type="EMBL" id="CAI4005828.1"/>
    </source>
</evidence>
<gene>
    <name evidence="3" type="ORF">C1SCF055_LOCUS31519</name>
</gene>
<feature type="compositionally biased region" description="Basic residues" evidence="2">
    <location>
        <begin position="531"/>
        <end position="541"/>
    </location>
</feature>
<keyword evidence="5" id="KW-1185">Reference proteome</keyword>
<feature type="region of interest" description="Disordered" evidence="2">
    <location>
        <begin position="240"/>
        <end position="280"/>
    </location>
</feature>
<dbReference type="EMBL" id="CAMXCT020003702">
    <property type="protein sequence ID" value="CAL1159203.1"/>
    <property type="molecule type" value="Genomic_DNA"/>
</dbReference>
<name>A0A9P1D7U7_9DINO</name>
<feature type="region of interest" description="Disordered" evidence="2">
    <location>
        <begin position="525"/>
        <end position="545"/>
    </location>
</feature>
<proteinExistence type="predicted"/>
<keyword evidence="1" id="KW-0175">Coiled coil</keyword>
<dbReference type="EMBL" id="CAMXCT010003702">
    <property type="protein sequence ID" value="CAI4005828.1"/>
    <property type="molecule type" value="Genomic_DNA"/>
</dbReference>
<dbReference type="AlphaFoldDB" id="A0A9P1D7U7"/>
<accession>A0A9P1D7U7</accession>
<dbReference type="OrthoDB" id="421328at2759"/>
<dbReference type="EMBL" id="CAMXCT030003702">
    <property type="protein sequence ID" value="CAL4793140.1"/>
    <property type="molecule type" value="Genomic_DNA"/>
</dbReference>
<evidence type="ECO:0000313" key="5">
    <source>
        <dbReference type="Proteomes" id="UP001152797"/>
    </source>
</evidence>
<sequence>MEVQLPEIPLKLLSVFVDVDGEIRVKEDFLREVLSSFRSSFGEVVDLLRGEFVEEVNAVRSGVESSQEQLLQDMQKNYSSTKEFKDLEAFVQRLDNDMMNIQRQLKSNDQKVKQMTTSFGVGALSLGTSPLSPSPSMLRVSDDVRASSSVRDVDKEITRIERDIKELQKSQDDLLEMRDALVLKLDFEVTQRQLEEQLMEAKTKIMEEISQLQQQNSVQLQNQAGQLMADDESAMLEMETEKEKEKRQLTPAKTPDREAKKQNIAKEEAHDQMEKPEGGGKQDLNIELAILRDDLQNVHSKLNTQGNQILFTLKTQADTDRQKCASEFVVINWVKYKKVTNLEDEYMHRERIIEWCLREAGVSKRFWPADREYSHQVKADSISPQSHVKLAQPWIRKRLLDWQKEKFPKGIPEWWTSDETQALGEKSEMNTQSNGTLIFKPQIPIWDRIKGAPMRTAMMVLREVFEYKDFAPVWPENAIKTKGSYLVWITFNSSKGAAKIYVDHSIHFETFVDAFQSQFATSYGQGQGAKTKTKGKGKGKTPTKTMSNADEYGKFPFTFEFHQVTNWLQEYETYKSEFRSDAVE</sequence>